<comment type="caution">
    <text evidence="1">The sequence shown here is derived from an EMBL/GenBank/DDBJ whole genome shotgun (WGS) entry which is preliminary data.</text>
</comment>
<gene>
    <name evidence="1" type="ORF">IV74_GL001441</name>
</gene>
<evidence type="ECO:0000313" key="2">
    <source>
        <dbReference type="Proteomes" id="UP000051658"/>
    </source>
</evidence>
<dbReference type="PATRIC" id="fig|1449336.4.peg.1471"/>
<protein>
    <submittedName>
        <fullName evidence="1">Uncharacterized protein</fullName>
    </submittedName>
</protein>
<evidence type="ECO:0000313" key="1">
    <source>
        <dbReference type="EMBL" id="KRN56327.1"/>
    </source>
</evidence>
<keyword evidence="2" id="KW-1185">Reference proteome</keyword>
<dbReference type="Proteomes" id="UP000051658">
    <property type="component" value="Unassembled WGS sequence"/>
</dbReference>
<accession>A0A0R2I2V4</accession>
<organism evidence="1 2">
    <name type="scientific">Carnobacterium divergens DSM 20623</name>
    <dbReference type="NCBI Taxonomy" id="1449336"/>
    <lineage>
        <taxon>Bacteria</taxon>
        <taxon>Bacillati</taxon>
        <taxon>Bacillota</taxon>
        <taxon>Bacilli</taxon>
        <taxon>Lactobacillales</taxon>
        <taxon>Carnobacteriaceae</taxon>
        <taxon>Carnobacterium</taxon>
    </lineage>
</organism>
<reference evidence="1 2" key="1">
    <citation type="journal article" date="2015" name="Genome Announc.">
        <title>Expanding the biotechnology potential of lactobacilli through comparative genomics of 213 strains and associated genera.</title>
        <authorList>
            <person name="Sun Z."/>
            <person name="Harris H.M."/>
            <person name="McCann A."/>
            <person name="Guo C."/>
            <person name="Argimon S."/>
            <person name="Zhang W."/>
            <person name="Yang X."/>
            <person name="Jeffery I.B."/>
            <person name="Cooney J.C."/>
            <person name="Kagawa T.F."/>
            <person name="Liu W."/>
            <person name="Song Y."/>
            <person name="Salvetti E."/>
            <person name="Wrobel A."/>
            <person name="Rasinkangas P."/>
            <person name="Parkhill J."/>
            <person name="Rea M.C."/>
            <person name="O'Sullivan O."/>
            <person name="Ritari J."/>
            <person name="Douillard F.P."/>
            <person name="Paul Ross R."/>
            <person name="Yang R."/>
            <person name="Briner A.E."/>
            <person name="Felis G.E."/>
            <person name="de Vos W.M."/>
            <person name="Barrangou R."/>
            <person name="Klaenhammer T.R."/>
            <person name="Caufield P.W."/>
            <person name="Cui Y."/>
            <person name="Zhang H."/>
            <person name="O'Toole P.W."/>
        </authorList>
    </citation>
    <scope>NUCLEOTIDE SEQUENCE [LARGE SCALE GENOMIC DNA]</scope>
    <source>
        <strain evidence="1 2">DSM 20623</strain>
    </source>
</reference>
<dbReference type="EMBL" id="JQBS01000032">
    <property type="protein sequence ID" value="KRN56327.1"/>
    <property type="molecule type" value="Genomic_DNA"/>
</dbReference>
<sequence length="161" mass="19182">MGGDLMIESTYQVIANFIEPHKNEIIEGWYQKEYILTKEYQLRSRYTEFGKNIKDQVHYMFQQAIETNFNAASLQKLHYQFGEDRAALSTSLEDMRKMIFSYEEYLLRYLQQAKEINLLTISYQKLFDFSIAIHSFFTLSFEAILSGYMNFFISNIRDAFC</sequence>
<proteinExistence type="predicted"/>
<dbReference type="AlphaFoldDB" id="A0A0R2I2V4"/>
<name>A0A0R2I2V4_CARDV</name>